<dbReference type="InterPro" id="IPR036291">
    <property type="entry name" value="NAD(P)-bd_dom_sf"/>
</dbReference>
<dbReference type="EMBL" id="WMBE01000001">
    <property type="protein sequence ID" value="MDG0866428.1"/>
    <property type="molecule type" value="Genomic_DNA"/>
</dbReference>
<keyword evidence="6" id="KW-1185">Reference proteome</keyword>
<dbReference type="Proteomes" id="UP001321249">
    <property type="component" value="Unassembled WGS sequence"/>
</dbReference>
<dbReference type="Proteomes" id="UP001219901">
    <property type="component" value="Chromosome"/>
</dbReference>
<evidence type="ECO:0000259" key="3">
    <source>
        <dbReference type="Pfam" id="PF01370"/>
    </source>
</evidence>
<name>A0AAJ6CRY7_9CHLR</name>
<reference evidence="5" key="2">
    <citation type="journal article" date="2023" name="Nat. Commun.">
        <title>Cultivation of marine bacteria of the SAR202 clade.</title>
        <authorList>
            <person name="Lim Y."/>
            <person name="Seo J.H."/>
            <person name="Giovannoni S.J."/>
            <person name="Kang I."/>
            <person name="Cho J.C."/>
        </authorList>
    </citation>
    <scope>NUCLEOTIDE SEQUENCE</scope>
    <source>
        <strain evidence="5">JH1073</strain>
    </source>
</reference>
<protein>
    <submittedName>
        <fullName evidence="5">NAD-dependent epimerase/dehydratase family protein</fullName>
    </submittedName>
</protein>
<sequence>MNNRKNRHFLVTGGTGFLGAALVNRLVARGDKVTVFDNNWRGSTGRLSAVIDSVNFIEGDIRDVESVTRACEGVDSVIHMAFVNGTRFFYEQPELVLDVGIRGMLNVIGACRAQGVRDLVVASSSEVYQTPPDVPTDESAPMSIPDPRNPRYSYAGGKILSELIAFNYGKTGFDRVCVFRPHNVYGPDMGWEHVIPEFSVRASRAVESHSDGPVEFVIQGSGAQTRAFIHVDDFTDGLLVIVDKGEHMGLYHIGNPEEISIGDLAKMVVGCFGQDAEIKFSDEPGGATQRRCPDITKLRSLGFEPLTPLEKGLPSVVDWYAEHRSQAPSS</sequence>
<evidence type="ECO:0000313" key="6">
    <source>
        <dbReference type="Proteomes" id="UP001219901"/>
    </source>
</evidence>
<dbReference type="Pfam" id="PF01370">
    <property type="entry name" value="Epimerase"/>
    <property type="match status" value="1"/>
</dbReference>
<comment type="similarity">
    <text evidence="1">Belongs to the NAD(P)-dependent epimerase/dehydratase family.</text>
</comment>
<dbReference type="PANTHER" id="PTHR43000">
    <property type="entry name" value="DTDP-D-GLUCOSE 4,6-DEHYDRATASE-RELATED"/>
    <property type="match status" value="1"/>
</dbReference>
<dbReference type="SUPFAM" id="SSF51735">
    <property type="entry name" value="NAD(P)-binding Rossmann-fold domains"/>
    <property type="match status" value="1"/>
</dbReference>
<evidence type="ECO:0000313" key="7">
    <source>
        <dbReference type="Proteomes" id="UP001321249"/>
    </source>
</evidence>
<reference evidence="6" key="3">
    <citation type="submission" date="2023-06" db="EMBL/GenBank/DDBJ databases">
        <title>Pangenomics reveal diversification of enzyme families and niche specialization in globally abundant SAR202 bacteria.</title>
        <authorList>
            <person name="Saw J.H.W."/>
        </authorList>
    </citation>
    <scope>NUCLEOTIDE SEQUENCE [LARGE SCALE GENOMIC DNA]</scope>
    <source>
        <strain evidence="6">JH1073</strain>
    </source>
</reference>
<feature type="domain" description="NAD-dependent epimerase/dehydratase" evidence="3">
    <location>
        <begin position="10"/>
        <end position="254"/>
    </location>
</feature>
<evidence type="ECO:0000313" key="5">
    <source>
        <dbReference type="EMBL" id="WFG38858.1"/>
    </source>
</evidence>
<dbReference type="Gene3D" id="3.90.25.10">
    <property type="entry name" value="UDP-galactose 4-epimerase, domain 1"/>
    <property type="match status" value="1"/>
</dbReference>
<dbReference type="RefSeq" id="WP_342822139.1">
    <property type="nucleotide sequence ID" value="NZ_CP046146.1"/>
</dbReference>
<proteinExistence type="inferred from homology"/>
<gene>
    <name evidence="4" type="ORF">GKO46_04995</name>
    <name evidence="5" type="ORF">GKO48_04265</name>
</gene>
<evidence type="ECO:0000313" key="4">
    <source>
        <dbReference type="EMBL" id="MDG0866428.1"/>
    </source>
</evidence>
<evidence type="ECO:0000256" key="1">
    <source>
        <dbReference type="ARBA" id="ARBA00007637"/>
    </source>
</evidence>
<evidence type="ECO:0000256" key="2">
    <source>
        <dbReference type="SAM" id="MobiDB-lite"/>
    </source>
</evidence>
<dbReference type="AlphaFoldDB" id="A0AAJ6CRY7"/>
<dbReference type="InterPro" id="IPR001509">
    <property type="entry name" value="Epimerase_deHydtase"/>
</dbReference>
<feature type="region of interest" description="Disordered" evidence="2">
    <location>
        <begin position="128"/>
        <end position="147"/>
    </location>
</feature>
<dbReference type="EMBL" id="CP046147">
    <property type="protein sequence ID" value="WFG38858.1"/>
    <property type="molecule type" value="Genomic_DNA"/>
</dbReference>
<dbReference type="Gene3D" id="3.40.50.720">
    <property type="entry name" value="NAD(P)-binding Rossmann-like Domain"/>
    <property type="match status" value="1"/>
</dbReference>
<organism evidence="5 6">
    <name type="scientific">Candidatus Lucifugimonas marina</name>
    <dbReference type="NCBI Taxonomy" id="3038979"/>
    <lineage>
        <taxon>Bacteria</taxon>
        <taxon>Bacillati</taxon>
        <taxon>Chloroflexota</taxon>
        <taxon>Dehalococcoidia</taxon>
        <taxon>SAR202 cluster</taxon>
        <taxon>Candidatus Lucifugimonadales</taxon>
        <taxon>Candidatus Lucifugimonadaceae</taxon>
        <taxon>Candidatus Lucifugimonas</taxon>
    </lineage>
</organism>
<accession>A0AAJ6CRY7</accession>
<reference evidence="6 7" key="1">
    <citation type="submission" date="2019-11" db="EMBL/GenBank/DDBJ databases">
        <authorList>
            <person name="Cho J.-C."/>
        </authorList>
    </citation>
    <scope>NUCLEOTIDE SEQUENCE [LARGE SCALE GENOMIC DNA]</scope>
    <source>
        <strain evidence="5 6">JH1073</strain>
        <strain evidence="4 7">JH702</strain>
    </source>
</reference>